<accession>A0A0F5J8E2</accession>
<dbReference type="Proteomes" id="UP000033035">
    <property type="component" value="Unassembled WGS sequence"/>
</dbReference>
<evidence type="ECO:0000313" key="1">
    <source>
        <dbReference type="EMBL" id="KKB54044.1"/>
    </source>
</evidence>
<organism evidence="1 2">
    <name type="scientific">Parabacteroides gordonii MS-1 = DSM 23371</name>
    <dbReference type="NCBI Taxonomy" id="1203610"/>
    <lineage>
        <taxon>Bacteria</taxon>
        <taxon>Pseudomonadati</taxon>
        <taxon>Bacteroidota</taxon>
        <taxon>Bacteroidia</taxon>
        <taxon>Bacteroidales</taxon>
        <taxon>Tannerellaceae</taxon>
        <taxon>Parabacteroides</taxon>
    </lineage>
</organism>
<reference evidence="1 2" key="1">
    <citation type="submission" date="2013-04" db="EMBL/GenBank/DDBJ databases">
        <title>The Genome Sequence of Parabacteroides gordonii DSM 23371.</title>
        <authorList>
            <consortium name="The Broad Institute Genomics Platform"/>
            <person name="Earl A."/>
            <person name="Ward D."/>
            <person name="Feldgarden M."/>
            <person name="Gevers D."/>
            <person name="Martens E."/>
            <person name="Sakamoto M."/>
            <person name="Benno Y."/>
            <person name="Suzuki N."/>
            <person name="Matsunaga N."/>
            <person name="Koshihara K."/>
            <person name="Seki M."/>
            <person name="Komiya H."/>
            <person name="Walker B."/>
            <person name="Young S."/>
            <person name="Zeng Q."/>
            <person name="Gargeya S."/>
            <person name="Fitzgerald M."/>
            <person name="Haas B."/>
            <person name="Abouelleil A."/>
            <person name="Allen A.W."/>
            <person name="Alvarado L."/>
            <person name="Arachchi H.M."/>
            <person name="Berlin A.M."/>
            <person name="Chapman S.B."/>
            <person name="Gainer-Dewar J."/>
            <person name="Goldberg J."/>
            <person name="Griggs A."/>
            <person name="Gujja S."/>
            <person name="Hansen M."/>
            <person name="Howarth C."/>
            <person name="Imamovic A."/>
            <person name="Ireland A."/>
            <person name="Larimer J."/>
            <person name="McCowan C."/>
            <person name="Murphy C."/>
            <person name="Pearson M."/>
            <person name="Poon T.W."/>
            <person name="Priest M."/>
            <person name="Roberts A."/>
            <person name="Saif S."/>
            <person name="Shea T."/>
            <person name="Sisk P."/>
            <person name="Sykes S."/>
            <person name="Wortman J."/>
            <person name="Nusbaum C."/>
            <person name="Birren B."/>
        </authorList>
    </citation>
    <scope>NUCLEOTIDE SEQUENCE [LARGE SCALE GENOMIC DNA]</scope>
    <source>
        <strain evidence="1 2">MS-1</strain>
    </source>
</reference>
<evidence type="ECO:0000313" key="2">
    <source>
        <dbReference type="Proteomes" id="UP000033035"/>
    </source>
</evidence>
<dbReference type="PATRIC" id="fig|1203610.3.peg.3695"/>
<proteinExistence type="predicted"/>
<dbReference type="AlphaFoldDB" id="A0A0F5J8E2"/>
<dbReference type="EMBL" id="AQHW01000017">
    <property type="protein sequence ID" value="KKB54044.1"/>
    <property type="molecule type" value="Genomic_DNA"/>
</dbReference>
<dbReference type="HOGENOM" id="CLU_1395234_0_0_10"/>
<protein>
    <submittedName>
        <fullName evidence="1">Uncharacterized protein</fullName>
    </submittedName>
</protein>
<name>A0A0F5J8E2_9BACT</name>
<comment type="caution">
    <text evidence="1">The sequence shown here is derived from an EMBL/GenBank/DDBJ whole genome shotgun (WGS) entry which is preliminary data.</text>
</comment>
<sequence length="197" mass="22834">MYYVVKYSGPFGFIKPWTAVRDSETFSLQFLITSTIEGIEKKLFPELLNTTERVQKISRYRLNYCGLDSQQERTWSKGGFVKEKKKDAQGNVYYIPKNISIITRGVLLYPHLYLAFENYDDASRAAKQSICLCRNEDILLPDRPTEMSPDDFEQIDGFEWIPSDKEKGFKAGYNRYHGGEEMYGILHVKGNPIRSTL</sequence>
<dbReference type="RefSeq" id="WP_052349785.1">
    <property type="nucleotide sequence ID" value="NZ_AUAE01000010.1"/>
</dbReference>
<keyword evidence="2" id="KW-1185">Reference proteome</keyword>
<dbReference type="STRING" id="1203610.HMPREF1536_03625"/>
<gene>
    <name evidence="1" type="ORF">HMPREF1536_03625</name>
</gene>